<name>A0A8C4T3V9_ERPCA</name>
<reference evidence="10" key="3">
    <citation type="submission" date="2025-09" db="UniProtKB">
        <authorList>
            <consortium name="Ensembl"/>
        </authorList>
    </citation>
    <scope>IDENTIFICATION</scope>
</reference>
<dbReference type="InterPro" id="IPR010987">
    <property type="entry name" value="Glutathione-S-Trfase_C-like"/>
</dbReference>
<reference evidence="10" key="2">
    <citation type="submission" date="2025-08" db="UniProtKB">
        <authorList>
            <consortium name="Ensembl"/>
        </authorList>
    </citation>
    <scope>IDENTIFICATION</scope>
</reference>
<dbReference type="InterPro" id="IPR036249">
    <property type="entry name" value="Thioredoxin-like_sf"/>
</dbReference>
<evidence type="ECO:0000256" key="3">
    <source>
        <dbReference type="ARBA" id="ARBA00011738"/>
    </source>
</evidence>
<keyword evidence="11" id="KW-1185">Reference proteome</keyword>
<dbReference type="FunFam" id="1.20.1050.10:FF:000008">
    <property type="entry name" value="Glutathione S-transferase theta-1"/>
    <property type="match status" value="1"/>
</dbReference>
<dbReference type="SFLD" id="SFLDG00358">
    <property type="entry name" value="Main_(cytGST)"/>
    <property type="match status" value="1"/>
</dbReference>
<evidence type="ECO:0000256" key="6">
    <source>
        <dbReference type="ARBA" id="ARBA00022679"/>
    </source>
</evidence>
<dbReference type="InterPro" id="IPR004045">
    <property type="entry name" value="Glutathione_S-Trfase_N"/>
</dbReference>
<dbReference type="Gene3D" id="1.20.1050.10">
    <property type="match status" value="1"/>
</dbReference>
<dbReference type="InterPro" id="IPR004046">
    <property type="entry name" value="GST_C"/>
</dbReference>
<comment type="similarity">
    <text evidence="2">Belongs to the GST superfamily. Theta family.</text>
</comment>
<evidence type="ECO:0000256" key="4">
    <source>
        <dbReference type="ARBA" id="ARBA00012452"/>
    </source>
</evidence>
<dbReference type="FunFam" id="3.40.30.10:FF:000086">
    <property type="entry name" value="Glutathione S-transferase theta-1"/>
    <property type="match status" value="1"/>
</dbReference>
<keyword evidence="6" id="KW-0808">Transferase</keyword>
<dbReference type="GeneTree" id="ENSGT00940000163205"/>
<dbReference type="EC" id="2.5.1.18" evidence="4"/>
<comment type="catalytic activity">
    <reaction evidence="7">
        <text>RX + glutathione = an S-substituted glutathione + a halide anion + H(+)</text>
        <dbReference type="Rhea" id="RHEA:16437"/>
        <dbReference type="ChEBI" id="CHEBI:15378"/>
        <dbReference type="ChEBI" id="CHEBI:16042"/>
        <dbReference type="ChEBI" id="CHEBI:17792"/>
        <dbReference type="ChEBI" id="CHEBI:57925"/>
        <dbReference type="ChEBI" id="CHEBI:90779"/>
        <dbReference type="EC" id="2.5.1.18"/>
    </reaction>
</comment>
<feature type="domain" description="GST C-terminal" evidence="9">
    <location>
        <begin position="88"/>
        <end position="220"/>
    </location>
</feature>
<evidence type="ECO:0000259" key="8">
    <source>
        <dbReference type="PROSITE" id="PS50404"/>
    </source>
</evidence>
<dbReference type="CDD" id="cd03050">
    <property type="entry name" value="GST_N_Theta"/>
    <property type="match status" value="1"/>
</dbReference>
<dbReference type="PROSITE" id="PS50404">
    <property type="entry name" value="GST_NTER"/>
    <property type="match status" value="1"/>
</dbReference>
<dbReference type="OrthoDB" id="422574at2759"/>
<sequence>MGLELYLDLLSQPCRSVYIFAKANSIQFDFKKVALAEGQQYGEEFGKINLLRKVPAMKDGDFTLAESIAILLYLCRKYQTPDHWYPEDPIKRARVDEYLSWQHSAMRAHAAKMFWFRLMIPVITGEDVPKPKMDSAMEDLNNTLQLFEDKFLQDHPFIVGDEISLADVVAIVEIMQPLGSGLDVFEGRPKVAAWRDRVRNKIGPKLFDEAHNDILNARNLPDTFEKNGMLDFLKPKIHKLFN</sequence>
<evidence type="ECO:0000313" key="11">
    <source>
        <dbReference type="Proteomes" id="UP000694620"/>
    </source>
</evidence>
<comment type="subunit">
    <text evidence="3">Homodimer.</text>
</comment>
<dbReference type="Ensembl" id="ENSECRT00000027349.1">
    <property type="protein sequence ID" value="ENSECRP00000026788.1"/>
    <property type="gene ID" value="ENSECRG00000018096.1"/>
</dbReference>
<dbReference type="Gene3D" id="3.40.30.10">
    <property type="entry name" value="Glutaredoxin"/>
    <property type="match status" value="1"/>
</dbReference>
<dbReference type="GO" id="GO:0004364">
    <property type="term" value="F:glutathione transferase activity"/>
    <property type="evidence" value="ECO:0007669"/>
    <property type="project" value="UniProtKB-EC"/>
</dbReference>
<dbReference type="PANTHER" id="PTHR43917:SF9">
    <property type="entry name" value="GLUTATHIONE S-TRANSFERASE THETA-1"/>
    <property type="match status" value="1"/>
</dbReference>
<dbReference type="PANTHER" id="PTHR43917">
    <property type="match status" value="1"/>
</dbReference>
<dbReference type="InterPro" id="IPR051369">
    <property type="entry name" value="GST_Theta"/>
</dbReference>
<keyword evidence="5" id="KW-0963">Cytoplasm</keyword>
<dbReference type="PROSITE" id="PS50405">
    <property type="entry name" value="GST_CTER"/>
    <property type="match status" value="1"/>
</dbReference>
<dbReference type="SUPFAM" id="SSF52833">
    <property type="entry name" value="Thioredoxin-like"/>
    <property type="match status" value="1"/>
</dbReference>
<evidence type="ECO:0000256" key="1">
    <source>
        <dbReference type="ARBA" id="ARBA00004496"/>
    </source>
</evidence>
<dbReference type="CDD" id="cd03183">
    <property type="entry name" value="GST_C_Theta"/>
    <property type="match status" value="1"/>
</dbReference>
<dbReference type="InterPro" id="IPR040079">
    <property type="entry name" value="Glutathione_S-Trfase"/>
</dbReference>
<dbReference type="GO" id="GO:0005737">
    <property type="term" value="C:cytoplasm"/>
    <property type="evidence" value="ECO:0007669"/>
    <property type="project" value="UniProtKB-SubCell"/>
</dbReference>
<reference evidence="10" key="1">
    <citation type="submission" date="2021-06" db="EMBL/GenBank/DDBJ databases">
        <authorList>
            <consortium name="Wellcome Sanger Institute Data Sharing"/>
        </authorList>
    </citation>
    <scope>NUCLEOTIDE SEQUENCE [LARGE SCALE GENOMIC DNA]</scope>
</reference>
<dbReference type="SFLD" id="SFLDS00019">
    <property type="entry name" value="Glutathione_Transferase_(cytos"/>
    <property type="match status" value="1"/>
</dbReference>
<evidence type="ECO:0000313" key="10">
    <source>
        <dbReference type="Ensembl" id="ENSECRP00000026788.1"/>
    </source>
</evidence>
<evidence type="ECO:0000256" key="5">
    <source>
        <dbReference type="ARBA" id="ARBA00022490"/>
    </source>
</evidence>
<dbReference type="InterPro" id="IPR036282">
    <property type="entry name" value="Glutathione-S-Trfase_C_sf"/>
</dbReference>
<dbReference type="SUPFAM" id="SSF47616">
    <property type="entry name" value="GST C-terminal domain-like"/>
    <property type="match status" value="1"/>
</dbReference>
<organism evidence="10 11">
    <name type="scientific">Erpetoichthys calabaricus</name>
    <name type="common">Rope fish</name>
    <name type="synonym">Calamoichthys calabaricus</name>
    <dbReference type="NCBI Taxonomy" id="27687"/>
    <lineage>
        <taxon>Eukaryota</taxon>
        <taxon>Metazoa</taxon>
        <taxon>Chordata</taxon>
        <taxon>Craniata</taxon>
        <taxon>Vertebrata</taxon>
        <taxon>Euteleostomi</taxon>
        <taxon>Actinopterygii</taxon>
        <taxon>Polypteriformes</taxon>
        <taxon>Polypteridae</taxon>
        <taxon>Erpetoichthys</taxon>
    </lineage>
</organism>
<dbReference type="AlphaFoldDB" id="A0A8C4T3V9"/>
<dbReference type="Pfam" id="PF00043">
    <property type="entry name" value="GST_C"/>
    <property type="match status" value="1"/>
</dbReference>
<dbReference type="InterPro" id="IPR040075">
    <property type="entry name" value="GST_N_Theta"/>
</dbReference>
<gene>
    <name evidence="10" type="primary">LOC114668311</name>
</gene>
<accession>A0A8C4T3V9</accession>
<dbReference type="GeneID" id="114668311"/>
<dbReference type="RefSeq" id="XP_028679818.1">
    <property type="nucleotide sequence ID" value="XM_028823985.2"/>
</dbReference>
<dbReference type="SFLD" id="SFLDG01153">
    <property type="entry name" value="Main.4:_Theta-like"/>
    <property type="match status" value="1"/>
</dbReference>
<evidence type="ECO:0000256" key="7">
    <source>
        <dbReference type="ARBA" id="ARBA00047960"/>
    </source>
</evidence>
<feature type="domain" description="GST N-terminal" evidence="8">
    <location>
        <begin position="1"/>
        <end position="82"/>
    </location>
</feature>
<protein>
    <recommendedName>
        <fullName evidence="4">glutathione transferase</fullName>
        <ecNumber evidence="4">2.5.1.18</ecNumber>
    </recommendedName>
</protein>
<dbReference type="GO" id="GO:0006749">
    <property type="term" value="P:glutathione metabolic process"/>
    <property type="evidence" value="ECO:0007669"/>
    <property type="project" value="TreeGrafter"/>
</dbReference>
<comment type="subcellular location">
    <subcellularLocation>
        <location evidence="1">Cytoplasm</location>
    </subcellularLocation>
</comment>
<evidence type="ECO:0000259" key="9">
    <source>
        <dbReference type="PROSITE" id="PS50405"/>
    </source>
</evidence>
<dbReference type="Pfam" id="PF02798">
    <property type="entry name" value="GST_N"/>
    <property type="match status" value="1"/>
</dbReference>
<dbReference type="Proteomes" id="UP000694620">
    <property type="component" value="Chromosome 18"/>
</dbReference>
<evidence type="ECO:0000256" key="2">
    <source>
        <dbReference type="ARBA" id="ARBA00009899"/>
    </source>
</evidence>
<proteinExistence type="inferred from homology"/>
<dbReference type="InterPro" id="IPR040077">
    <property type="entry name" value="GST_C_Theta"/>
</dbReference>